<dbReference type="EMBL" id="JAAGOB010000008">
    <property type="protein sequence ID" value="NED96660.1"/>
    <property type="molecule type" value="Genomic_DNA"/>
</dbReference>
<evidence type="ECO:0000313" key="3">
    <source>
        <dbReference type="Proteomes" id="UP000469185"/>
    </source>
</evidence>
<keyword evidence="3" id="KW-1185">Reference proteome</keyword>
<dbReference type="InterPro" id="IPR003870">
    <property type="entry name" value="DUF222"/>
</dbReference>
<proteinExistence type="predicted"/>
<accession>A0A6N9YP04</accession>
<protein>
    <submittedName>
        <fullName evidence="2">DUF222 domain-containing protein</fullName>
    </submittedName>
</protein>
<dbReference type="Proteomes" id="UP000469185">
    <property type="component" value="Unassembled WGS sequence"/>
</dbReference>
<evidence type="ECO:0000259" key="1">
    <source>
        <dbReference type="Pfam" id="PF02720"/>
    </source>
</evidence>
<feature type="non-terminal residue" evidence="2">
    <location>
        <position position="244"/>
    </location>
</feature>
<dbReference type="AlphaFoldDB" id="A0A6N9YP04"/>
<reference evidence="2 3" key="1">
    <citation type="submission" date="2020-02" db="EMBL/GenBank/DDBJ databases">
        <authorList>
            <person name="Li X.-J."/>
            <person name="Feng X.-M."/>
        </authorList>
    </citation>
    <scope>NUCLEOTIDE SEQUENCE [LARGE SCALE GENOMIC DNA]</scope>
    <source>
        <strain evidence="2 3">CGMCC 4.7225</strain>
    </source>
</reference>
<evidence type="ECO:0000313" key="2">
    <source>
        <dbReference type="EMBL" id="NED96660.1"/>
    </source>
</evidence>
<sequence>MFEHDESRLSGGVHPVLSVLSAAESVFDKSLDVDAASIHDDELPDVLARAHGLAARQVEFFVRILAEADGRDLGRRLGASSTAAWLRDILNLRPGTAKSMVDLAHRLTPPEAADDYNVNLRSTGRGRSMPATRNGMLQGEISLDHAQVISKTMRQLPPDLGDDDAARAEEDLAAFAREHDPATLQKLADHLLHVLSCESLEDREERAQRKRRLRFADLGDGTVRVSGLLGAEDAAIVRTALDPL</sequence>
<name>A0A6N9YP04_9ACTN</name>
<comment type="caution">
    <text evidence="2">The sequence shown here is derived from an EMBL/GenBank/DDBJ whole genome shotgun (WGS) entry which is preliminary data.</text>
</comment>
<gene>
    <name evidence="2" type="ORF">G1H11_15225</name>
</gene>
<organism evidence="2 3">
    <name type="scientific">Phytoactinopolyspora alkaliphila</name>
    <dbReference type="NCBI Taxonomy" id="1783498"/>
    <lineage>
        <taxon>Bacteria</taxon>
        <taxon>Bacillati</taxon>
        <taxon>Actinomycetota</taxon>
        <taxon>Actinomycetes</taxon>
        <taxon>Jiangellales</taxon>
        <taxon>Jiangellaceae</taxon>
        <taxon>Phytoactinopolyspora</taxon>
    </lineage>
</organism>
<dbReference type="RefSeq" id="WP_163819455.1">
    <property type="nucleotide sequence ID" value="NZ_JAAGOB010000008.1"/>
</dbReference>
<feature type="domain" description="DUF222" evidence="1">
    <location>
        <begin position="47"/>
        <end position="243"/>
    </location>
</feature>
<dbReference type="Pfam" id="PF02720">
    <property type="entry name" value="DUF222"/>
    <property type="match status" value="1"/>
</dbReference>